<dbReference type="CDD" id="cd11769">
    <property type="entry name" value="SH3_CSK"/>
    <property type="match status" value="1"/>
</dbReference>
<dbReference type="InterPro" id="IPR036028">
    <property type="entry name" value="SH3-like_dom_sf"/>
</dbReference>
<protein>
    <recommendedName>
        <fullName evidence="4">SH3 domain-containing protein</fullName>
    </recommendedName>
</protein>
<evidence type="ECO:0000256" key="2">
    <source>
        <dbReference type="ARBA" id="ARBA00022999"/>
    </source>
</evidence>
<dbReference type="SUPFAM" id="SSF50044">
    <property type="entry name" value="SH3-domain"/>
    <property type="match status" value="1"/>
</dbReference>
<organism evidence="5 6">
    <name type="scientific">Amblyomma americanum</name>
    <name type="common">Lone star tick</name>
    <dbReference type="NCBI Taxonomy" id="6943"/>
    <lineage>
        <taxon>Eukaryota</taxon>
        <taxon>Metazoa</taxon>
        <taxon>Ecdysozoa</taxon>
        <taxon>Arthropoda</taxon>
        <taxon>Chelicerata</taxon>
        <taxon>Arachnida</taxon>
        <taxon>Acari</taxon>
        <taxon>Parasitiformes</taxon>
        <taxon>Ixodida</taxon>
        <taxon>Ixodoidea</taxon>
        <taxon>Ixodidae</taxon>
        <taxon>Amblyomminae</taxon>
        <taxon>Amblyomma</taxon>
    </lineage>
</organism>
<keyword evidence="6" id="KW-1185">Reference proteome</keyword>
<gene>
    <name evidence="5" type="ORF">V5799_005927</name>
</gene>
<dbReference type="InterPro" id="IPR001452">
    <property type="entry name" value="SH3_domain"/>
</dbReference>
<name>A0AAQ4DXV3_AMBAM</name>
<evidence type="ECO:0000313" key="6">
    <source>
        <dbReference type="Proteomes" id="UP001321473"/>
    </source>
</evidence>
<keyword evidence="1 3" id="KW-0728">SH3 domain</keyword>
<dbReference type="PANTHER" id="PTHR46037">
    <property type="entry name" value="PROTEIN ENHANCER OF SEVENLESS 2B"/>
    <property type="match status" value="1"/>
</dbReference>
<dbReference type="PROSITE" id="PS50002">
    <property type="entry name" value="SH3"/>
    <property type="match status" value="1"/>
</dbReference>
<dbReference type="SMART" id="SM00326">
    <property type="entry name" value="SH3"/>
    <property type="match status" value="1"/>
</dbReference>
<comment type="caution">
    <text evidence="5">The sequence shown here is derived from an EMBL/GenBank/DDBJ whole genome shotgun (WGS) entry which is preliminary data.</text>
</comment>
<dbReference type="InterPro" id="IPR043539">
    <property type="entry name" value="Grb2-like"/>
</dbReference>
<accession>A0AAQ4DXV3</accession>
<dbReference type="Proteomes" id="UP001321473">
    <property type="component" value="Unassembled WGS sequence"/>
</dbReference>
<dbReference type="Gene3D" id="2.30.30.40">
    <property type="entry name" value="SH3 Domains"/>
    <property type="match status" value="1"/>
</dbReference>
<evidence type="ECO:0000313" key="5">
    <source>
        <dbReference type="EMBL" id="KAK8767293.1"/>
    </source>
</evidence>
<dbReference type="Pfam" id="PF00018">
    <property type="entry name" value="SH3_1"/>
    <property type="match status" value="1"/>
</dbReference>
<evidence type="ECO:0000256" key="1">
    <source>
        <dbReference type="ARBA" id="ARBA00022443"/>
    </source>
</evidence>
<sequence length="125" mass="14028">MGDTESTLKCGNVTVAVSFRHIWNFIVQSVPYSKPRVAWAVESPLTCCQRAVDKMLPSGTEVVARYNFNGKSSEDLSFTKGDIMTIVSDTPDCNWFRARHSDGREGLIPLNYILRRAEVKLNSMP</sequence>
<dbReference type="AlphaFoldDB" id="A0AAQ4DXV3"/>
<evidence type="ECO:0000256" key="3">
    <source>
        <dbReference type="PROSITE-ProRule" id="PRU00192"/>
    </source>
</evidence>
<feature type="domain" description="SH3" evidence="4">
    <location>
        <begin position="57"/>
        <end position="118"/>
    </location>
</feature>
<dbReference type="EMBL" id="JARKHS020025596">
    <property type="protein sequence ID" value="KAK8767293.1"/>
    <property type="molecule type" value="Genomic_DNA"/>
</dbReference>
<reference evidence="5 6" key="1">
    <citation type="journal article" date="2023" name="Arcadia Sci">
        <title>De novo assembly of a long-read Amblyomma americanum tick genome.</title>
        <authorList>
            <person name="Chou S."/>
            <person name="Poskanzer K.E."/>
            <person name="Rollins M."/>
            <person name="Thuy-Boun P.S."/>
        </authorList>
    </citation>
    <scope>NUCLEOTIDE SEQUENCE [LARGE SCALE GENOMIC DNA]</scope>
    <source>
        <strain evidence="5">F_SG_1</strain>
        <tissue evidence="5">Salivary glands</tissue>
    </source>
</reference>
<keyword evidence="2" id="KW-0727">SH2 domain</keyword>
<evidence type="ECO:0000259" key="4">
    <source>
        <dbReference type="PROSITE" id="PS50002"/>
    </source>
</evidence>
<proteinExistence type="predicted"/>
<dbReference type="PRINTS" id="PR00452">
    <property type="entry name" value="SH3DOMAIN"/>
</dbReference>